<keyword evidence="2" id="KW-0547">Nucleotide-binding</keyword>
<protein>
    <recommendedName>
        <fullName evidence="5">AAA+ ATPase domain-containing protein</fullName>
    </recommendedName>
</protein>
<dbReference type="SUPFAM" id="SSF52540">
    <property type="entry name" value="P-loop containing nucleoside triphosphate hydrolases"/>
    <property type="match status" value="1"/>
</dbReference>
<dbReference type="PANTHER" id="PTHR43392">
    <property type="entry name" value="AAA-TYPE ATPASE FAMILY PROTEIN / ANKYRIN REPEAT FAMILY PROTEIN"/>
    <property type="match status" value="1"/>
</dbReference>
<dbReference type="PANTHER" id="PTHR43392:SF2">
    <property type="entry name" value="AAA-TYPE ATPASE FAMILY PROTEIN _ ANKYRIN REPEAT FAMILY PROTEIN"/>
    <property type="match status" value="1"/>
</dbReference>
<feature type="compositionally biased region" description="Basic and acidic residues" evidence="4">
    <location>
        <begin position="18"/>
        <end position="27"/>
    </location>
</feature>
<dbReference type="CDD" id="cd00009">
    <property type="entry name" value="AAA"/>
    <property type="match status" value="1"/>
</dbReference>
<dbReference type="EMBL" id="BAEG01000035">
    <property type="protein sequence ID" value="GAB13090.1"/>
    <property type="molecule type" value="Genomic_DNA"/>
</dbReference>
<feature type="region of interest" description="Disordered" evidence="4">
    <location>
        <begin position="1"/>
        <end position="27"/>
    </location>
</feature>
<feature type="domain" description="AAA+ ATPase" evidence="5">
    <location>
        <begin position="140"/>
        <end position="279"/>
    </location>
</feature>
<dbReference type="PRINTS" id="PR00819">
    <property type="entry name" value="CBXCFQXSUPER"/>
</dbReference>
<dbReference type="InterPro" id="IPR003593">
    <property type="entry name" value="AAA+_ATPase"/>
</dbReference>
<dbReference type="Gene3D" id="3.40.50.300">
    <property type="entry name" value="P-loop containing nucleotide triphosphate hydrolases"/>
    <property type="match status" value="1"/>
</dbReference>
<dbReference type="InterPro" id="IPR050773">
    <property type="entry name" value="CbxX/CfxQ_RuBisCO_ESX"/>
</dbReference>
<dbReference type="eggNOG" id="COG0464">
    <property type="taxonomic scope" value="Bacteria"/>
</dbReference>
<evidence type="ECO:0000256" key="4">
    <source>
        <dbReference type="SAM" id="MobiDB-lite"/>
    </source>
</evidence>
<comment type="caution">
    <text evidence="6">The sequence shown here is derived from an EMBL/GenBank/DDBJ whole genome shotgun (WGS) entry which is preliminary data.</text>
</comment>
<evidence type="ECO:0000256" key="2">
    <source>
        <dbReference type="ARBA" id="ARBA00022741"/>
    </source>
</evidence>
<evidence type="ECO:0000313" key="7">
    <source>
        <dbReference type="Proteomes" id="UP000003828"/>
    </source>
</evidence>
<dbReference type="Gene3D" id="1.10.8.60">
    <property type="match status" value="1"/>
</dbReference>
<dbReference type="InterPro" id="IPR003959">
    <property type="entry name" value="ATPase_AAA_core"/>
</dbReference>
<comment type="similarity">
    <text evidence="1">Belongs to the CbxX/CfxQ family.</text>
</comment>
<accession>H0QJT9</accession>
<dbReference type="STRING" id="1077972.ARGLB_035_00550"/>
<dbReference type="AlphaFoldDB" id="H0QJT9"/>
<reference evidence="6 7" key="1">
    <citation type="submission" date="2011-12" db="EMBL/GenBank/DDBJ databases">
        <title>Whole genome shotgun sequence of Arthrobacter globiformis NBRC 12137.</title>
        <authorList>
            <person name="Miyazawa S."/>
            <person name="Hosoyama A."/>
            <person name="Tsuchikane K."/>
            <person name="Katsumata H."/>
            <person name="Yamazaki S."/>
            <person name="Fujita N."/>
        </authorList>
    </citation>
    <scope>NUCLEOTIDE SEQUENCE [LARGE SCALE GENOMIC DNA]</scope>
    <source>
        <strain evidence="6 7">NBRC 12137</strain>
    </source>
</reference>
<dbReference type="InterPro" id="IPR041627">
    <property type="entry name" value="AAA_lid_6"/>
</dbReference>
<evidence type="ECO:0000259" key="5">
    <source>
        <dbReference type="SMART" id="SM00382"/>
    </source>
</evidence>
<sequence>MPSTPGNLLNEKPPTDSPRPETERGMEPRACGRLGCRVQYLGIEYYSGCMAASRHPLDDLRETIVHLADQLKLPVSERVDDLVGDLIGARPGPARPLSEVQAELDALVGLETVKEQVRALVALLQVQARRKAHGLPEVATSQHLVFLGNPGTGKTTVARLLAEMYRAVGLLQKGHLVEVDRSGLVGQYVGATAIKTDRVIRRALDGVLFIDEAYALAPEDGRMDFGPEAIEVLLKRMEDHRHRLVVIVAGYPRLMESFLLSNPGLRSRFAREITFPDYSVDALQTIFHQMLAQHEYTLEPGADQMLRRILTGLHAGEDSGNARFARTLFEQTLNRQALRLSLDEEQSLDALDREAVMTLTADDIVEAALALGEEPEPEPEPEPTPEPERSRWWRWLV</sequence>
<keyword evidence="3" id="KW-0067">ATP-binding</keyword>
<dbReference type="InterPro" id="IPR027417">
    <property type="entry name" value="P-loop_NTPase"/>
</dbReference>
<organism evidence="6 7">
    <name type="scientific">Arthrobacter globiformis (strain ATCC 8010 / DSM 20124 / JCM 1332 / NBRC 12137 / NCIMB 8907 / NRRL B-2979 / 168)</name>
    <dbReference type="NCBI Taxonomy" id="1077972"/>
    <lineage>
        <taxon>Bacteria</taxon>
        <taxon>Bacillati</taxon>
        <taxon>Actinomycetota</taxon>
        <taxon>Actinomycetes</taxon>
        <taxon>Micrococcales</taxon>
        <taxon>Micrococcaceae</taxon>
        <taxon>Arthrobacter</taxon>
    </lineage>
</organism>
<name>H0QJT9_ARTG1</name>
<dbReference type="Pfam" id="PF00004">
    <property type="entry name" value="AAA"/>
    <property type="match status" value="1"/>
</dbReference>
<evidence type="ECO:0000256" key="3">
    <source>
        <dbReference type="ARBA" id="ARBA00022840"/>
    </source>
</evidence>
<gene>
    <name evidence="6" type="ORF">ARGLB_035_00550</name>
</gene>
<dbReference type="FunFam" id="3.40.50.300:FF:000216">
    <property type="entry name" value="Type VII secretion ATPase EccA"/>
    <property type="match status" value="1"/>
</dbReference>
<evidence type="ECO:0000256" key="1">
    <source>
        <dbReference type="ARBA" id="ARBA00010378"/>
    </source>
</evidence>
<evidence type="ECO:0000313" key="6">
    <source>
        <dbReference type="EMBL" id="GAB13090.1"/>
    </source>
</evidence>
<dbReference type="Proteomes" id="UP000003828">
    <property type="component" value="Unassembled WGS sequence"/>
</dbReference>
<dbReference type="Pfam" id="PF17866">
    <property type="entry name" value="AAA_lid_6"/>
    <property type="match status" value="1"/>
</dbReference>
<keyword evidence="7" id="KW-1185">Reference proteome</keyword>
<dbReference type="InterPro" id="IPR000641">
    <property type="entry name" value="CbxX/CfxQ"/>
</dbReference>
<proteinExistence type="inferred from homology"/>
<dbReference type="GO" id="GO:0005524">
    <property type="term" value="F:ATP binding"/>
    <property type="evidence" value="ECO:0007669"/>
    <property type="project" value="UniProtKB-KW"/>
</dbReference>
<dbReference type="SMART" id="SM00382">
    <property type="entry name" value="AAA"/>
    <property type="match status" value="1"/>
</dbReference>
<dbReference type="GO" id="GO:0016887">
    <property type="term" value="F:ATP hydrolysis activity"/>
    <property type="evidence" value="ECO:0007669"/>
    <property type="project" value="InterPro"/>
</dbReference>